<proteinExistence type="predicted"/>
<reference evidence="20" key="1">
    <citation type="journal article" date="2019" name="Nat. Commun.">
        <title>The genome of broomcorn millet.</title>
        <authorList>
            <person name="Zou C."/>
            <person name="Miki D."/>
            <person name="Li D."/>
            <person name="Tang Q."/>
            <person name="Xiao L."/>
            <person name="Rajput S."/>
            <person name="Deng P."/>
            <person name="Jia W."/>
            <person name="Huang R."/>
            <person name="Zhang M."/>
            <person name="Sun Y."/>
            <person name="Hu J."/>
            <person name="Fu X."/>
            <person name="Schnable P.S."/>
            <person name="Li F."/>
            <person name="Zhang H."/>
            <person name="Feng B."/>
            <person name="Zhu X."/>
            <person name="Liu R."/>
            <person name="Schnable J.C."/>
            <person name="Zhu J.-K."/>
            <person name="Zhang H."/>
        </authorList>
    </citation>
    <scope>NUCLEOTIDE SEQUENCE [LARGE SCALE GENOMIC DNA]</scope>
</reference>
<keyword evidence="7" id="KW-0677">Repeat</keyword>
<keyword evidence="12" id="KW-0472">Membrane</keyword>
<gene>
    <name evidence="19" type="ORF">C2845_PM14G18170</name>
</gene>
<dbReference type="GO" id="GO:0004674">
    <property type="term" value="F:protein serine/threonine kinase activity"/>
    <property type="evidence" value="ECO:0007669"/>
    <property type="project" value="UniProtKB-KW"/>
</dbReference>
<dbReference type="InterPro" id="IPR001245">
    <property type="entry name" value="Ser-Thr/Tyr_kinase_cat_dom"/>
</dbReference>
<comment type="caution">
    <text evidence="19">The sequence shown here is derived from an EMBL/GenBank/DDBJ whole genome shotgun (WGS) entry which is preliminary data.</text>
</comment>
<dbReference type="Pfam" id="PF07645">
    <property type="entry name" value="EGF_CA"/>
    <property type="match status" value="2"/>
</dbReference>
<accession>A0A3L6PKN0</accession>
<dbReference type="InterPro" id="IPR049883">
    <property type="entry name" value="NOTCH1_EGF-like"/>
</dbReference>
<evidence type="ECO:0000256" key="7">
    <source>
        <dbReference type="ARBA" id="ARBA00022737"/>
    </source>
</evidence>
<dbReference type="PROSITE" id="PS00107">
    <property type="entry name" value="PROTEIN_KINASE_ATP"/>
    <property type="match status" value="1"/>
</dbReference>
<evidence type="ECO:0000256" key="13">
    <source>
        <dbReference type="ARBA" id="ARBA00023157"/>
    </source>
</evidence>
<dbReference type="GO" id="GO:0005524">
    <property type="term" value="F:ATP binding"/>
    <property type="evidence" value="ECO:0007669"/>
    <property type="project" value="UniProtKB-UniRule"/>
</dbReference>
<evidence type="ECO:0000256" key="15">
    <source>
        <dbReference type="PROSITE-ProRule" id="PRU00076"/>
    </source>
</evidence>
<dbReference type="Gene3D" id="3.30.200.20">
    <property type="entry name" value="Phosphorylase Kinase, domain 1"/>
    <property type="match status" value="1"/>
</dbReference>
<dbReference type="SMART" id="SM00181">
    <property type="entry name" value="EGF"/>
    <property type="match status" value="3"/>
</dbReference>
<keyword evidence="3 15" id="KW-0245">EGF-like domain</keyword>
<evidence type="ECO:0000256" key="10">
    <source>
        <dbReference type="ARBA" id="ARBA00022840"/>
    </source>
</evidence>
<dbReference type="FunFam" id="3.30.200.20:FF:000043">
    <property type="entry name" value="Wall-associated receptor kinase 2"/>
    <property type="match status" value="1"/>
</dbReference>
<dbReference type="Proteomes" id="UP000275267">
    <property type="component" value="Unassembled WGS sequence"/>
</dbReference>
<keyword evidence="6" id="KW-0732">Signal</keyword>
<dbReference type="PROSITE" id="PS00010">
    <property type="entry name" value="ASX_HYDROXYL"/>
    <property type="match status" value="2"/>
</dbReference>
<organism evidence="19 20">
    <name type="scientific">Panicum miliaceum</name>
    <name type="common">Proso millet</name>
    <name type="synonym">Broomcorn millet</name>
    <dbReference type="NCBI Taxonomy" id="4540"/>
    <lineage>
        <taxon>Eukaryota</taxon>
        <taxon>Viridiplantae</taxon>
        <taxon>Streptophyta</taxon>
        <taxon>Embryophyta</taxon>
        <taxon>Tracheophyta</taxon>
        <taxon>Spermatophyta</taxon>
        <taxon>Magnoliopsida</taxon>
        <taxon>Liliopsida</taxon>
        <taxon>Poales</taxon>
        <taxon>Poaceae</taxon>
        <taxon>PACMAD clade</taxon>
        <taxon>Panicoideae</taxon>
        <taxon>Panicodae</taxon>
        <taxon>Paniceae</taxon>
        <taxon>Panicinae</taxon>
        <taxon>Panicum</taxon>
        <taxon>Panicum sect. Panicum</taxon>
    </lineage>
</organism>
<evidence type="ECO:0000256" key="2">
    <source>
        <dbReference type="ARBA" id="ARBA00022527"/>
    </source>
</evidence>
<evidence type="ECO:0000259" key="18">
    <source>
        <dbReference type="PROSITE" id="PS50026"/>
    </source>
</evidence>
<keyword evidence="13" id="KW-1015">Disulfide bond</keyword>
<evidence type="ECO:0000256" key="1">
    <source>
        <dbReference type="ARBA" id="ARBA00004479"/>
    </source>
</evidence>
<keyword evidence="4" id="KW-0808">Transferase</keyword>
<protein>
    <recommendedName>
        <fullName evidence="21">Protein kinase domain-containing protein</fullName>
    </recommendedName>
</protein>
<dbReference type="OrthoDB" id="10045365at2759"/>
<evidence type="ECO:0000256" key="11">
    <source>
        <dbReference type="ARBA" id="ARBA00022989"/>
    </source>
</evidence>
<dbReference type="Gene3D" id="1.10.510.10">
    <property type="entry name" value="Transferase(Phosphotransferase) domain 1"/>
    <property type="match status" value="1"/>
</dbReference>
<keyword evidence="14" id="KW-0325">Glycoprotein</keyword>
<dbReference type="FunFam" id="2.10.25.10:FF:000005">
    <property type="entry name" value="Fibrillin 2"/>
    <property type="match status" value="1"/>
</dbReference>
<feature type="domain" description="Protein kinase" evidence="17">
    <location>
        <begin position="267"/>
        <end position="539"/>
    </location>
</feature>
<evidence type="ECO:0000313" key="20">
    <source>
        <dbReference type="Proteomes" id="UP000275267"/>
    </source>
</evidence>
<keyword evidence="8 16" id="KW-0547">Nucleotide-binding</keyword>
<dbReference type="InterPro" id="IPR001881">
    <property type="entry name" value="EGF-like_Ca-bd_dom"/>
</dbReference>
<evidence type="ECO:0000256" key="16">
    <source>
        <dbReference type="PROSITE-ProRule" id="PRU10141"/>
    </source>
</evidence>
<keyword evidence="5" id="KW-0812">Transmembrane</keyword>
<dbReference type="InterPro" id="IPR009030">
    <property type="entry name" value="Growth_fac_rcpt_cys_sf"/>
</dbReference>
<dbReference type="InterPro" id="IPR000152">
    <property type="entry name" value="EGF-type_Asp/Asn_hydroxyl_site"/>
</dbReference>
<dbReference type="InterPro" id="IPR045274">
    <property type="entry name" value="WAK-like"/>
</dbReference>
<dbReference type="InterPro" id="IPR000719">
    <property type="entry name" value="Prot_kinase_dom"/>
</dbReference>
<dbReference type="InterPro" id="IPR017441">
    <property type="entry name" value="Protein_kinase_ATP_BS"/>
</dbReference>
<name>A0A3L6PKN0_PANMI</name>
<comment type="caution">
    <text evidence="15">Lacks conserved residue(s) required for the propagation of feature annotation.</text>
</comment>
<sequence>MLLVESCDVLGGVENDLVASCSSVCPRAYQDGSKTGNLVGVAGYSFYTIQINKLNGSFDPGLESTDSIHIVDQGYNYTFSDNLPPETMQTLNWIIAYNMTCPANASAPECRSAYSSCLNTSDYAWGPAKGYKCQCSDGYQGNPYIADGCQDIDECNNNSSMSYPCYGDCKNTPGSFVCLCPAGFEGNASVPNGCQDIDECQNKELHGCNGECRNFQGTFQCQCPNGTYGSPFIKDGCVTITKKNSFTDIGERMIITLRELEKATNNFDRARVIGGGGHGVVFKGMIDLKVVAIKKSKILVQRKIDEFINEVVVLSQVNHRNVVKLLGCCLETEIPLLVYEFISNGTLYQHLHVEGLTGVTTEVQGTKGYLDPLYHYTSRLTDKSDVFSFGVLLIELLTRKQPFIYRSKHGDNLVSYFRKLLAIDNLVGIVDAQVMEEEDGEVREVAAVAAMCTKLRGEDRPTMREVETTLESILVKKMQVPCITTRRHDEVEAPVHYMSIELVSNESSMQHTIKEANTSEASIQFTMEEEVLLSESYPR</sequence>
<evidence type="ECO:0008006" key="21">
    <source>
        <dbReference type="Google" id="ProtNLM"/>
    </source>
</evidence>
<dbReference type="InterPro" id="IPR011009">
    <property type="entry name" value="Kinase-like_dom_sf"/>
</dbReference>
<evidence type="ECO:0000256" key="3">
    <source>
        <dbReference type="ARBA" id="ARBA00022536"/>
    </source>
</evidence>
<evidence type="ECO:0000256" key="14">
    <source>
        <dbReference type="ARBA" id="ARBA00023180"/>
    </source>
</evidence>
<evidence type="ECO:0000259" key="17">
    <source>
        <dbReference type="PROSITE" id="PS50011"/>
    </source>
</evidence>
<dbReference type="GO" id="GO:0007166">
    <property type="term" value="P:cell surface receptor signaling pathway"/>
    <property type="evidence" value="ECO:0007669"/>
    <property type="project" value="InterPro"/>
</dbReference>
<feature type="binding site" evidence="16">
    <location>
        <position position="295"/>
    </location>
    <ligand>
        <name>ATP</name>
        <dbReference type="ChEBI" id="CHEBI:30616"/>
    </ligand>
</feature>
<feature type="domain" description="EGF-like" evidence="18">
    <location>
        <begin position="151"/>
        <end position="190"/>
    </location>
</feature>
<dbReference type="Gene3D" id="2.10.25.10">
    <property type="entry name" value="Laminin"/>
    <property type="match status" value="3"/>
</dbReference>
<comment type="subcellular location">
    <subcellularLocation>
        <location evidence="1">Membrane</location>
        <topology evidence="1">Single-pass type I membrane protein</topology>
    </subcellularLocation>
</comment>
<dbReference type="PROSITE" id="PS50011">
    <property type="entry name" value="PROTEIN_KINASE_DOM"/>
    <property type="match status" value="1"/>
</dbReference>
<keyword evidence="2" id="KW-0723">Serine/threonine-protein kinase</keyword>
<evidence type="ECO:0000256" key="6">
    <source>
        <dbReference type="ARBA" id="ARBA00022729"/>
    </source>
</evidence>
<dbReference type="PANTHER" id="PTHR27005:SF431">
    <property type="entry name" value="PROTEIN KINASE DOMAIN-CONTAINING PROTEIN"/>
    <property type="match status" value="1"/>
</dbReference>
<keyword evidence="11" id="KW-1133">Transmembrane helix</keyword>
<dbReference type="PROSITE" id="PS50026">
    <property type="entry name" value="EGF_3"/>
    <property type="match status" value="1"/>
</dbReference>
<dbReference type="GO" id="GO:0005509">
    <property type="term" value="F:calcium ion binding"/>
    <property type="evidence" value="ECO:0007669"/>
    <property type="project" value="InterPro"/>
</dbReference>
<dbReference type="AlphaFoldDB" id="A0A3L6PKN0"/>
<evidence type="ECO:0000256" key="5">
    <source>
        <dbReference type="ARBA" id="ARBA00022692"/>
    </source>
</evidence>
<dbReference type="SUPFAM" id="SSF56112">
    <property type="entry name" value="Protein kinase-like (PK-like)"/>
    <property type="match status" value="1"/>
</dbReference>
<dbReference type="CDD" id="cd00054">
    <property type="entry name" value="EGF_CA"/>
    <property type="match status" value="2"/>
</dbReference>
<dbReference type="STRING" id="4540.A0A3L6PKN0"/>
<dbReference type="Pfam" id="PF07714">
    <property type="entry name" value="PK_Tyr_Ser-Thr"/>
    <property type="match status" value="2"/>
</dbReference>
<evidence type="ECO:0000256" key="12">
    <source>
        <dbReference type="ARBA" id="ARBA00023136"/>
    </source>
</evidence>
<keyword evidence="20" id="KW-1185">Reference proteome</keyword>
<evidence type="ECO:0000256" key="4">
    <source>
        <dbReference type="ARBA" id="ARBA00022679"/>
    </source>
</evidence>
<dbReference type="SUPFAM" id="SSF57184">
    <property type="entry name" value="Growth factor receptor domain"/>
    <property type="match status" value="1"/>
</dbReference>
<dbReference type="PANTHER" id="PTHR27005">
    <property type="entry name" value="WALL-ASSOCIATED RECEPTOR KINASE-LIKE 21"/>
    <property type="match status" value="1"/>
</dbReference>
<dbReference type="GO" id="GO:0005886">
    <property type="term" value="C:plasma membrane"/>
    <property type="evidence" value="ECO:0007669"/>
    <property type="project" value="TreeGrafter"/>
</dbReference>
<dbReference type="SMART" id="SM00179">
    <property type="entry name" value="EGF_CA"/>
    <property type="match status" value="2"/>
</dbReference>
<keyword evidence="9" id="KW-0418">Kinase</keyword>
<evidence type="ECO:0000313" key="19">
    <source>
        <dbReference type="EMBL" id="RLM60443.1"/>
    </source>
</evidence>
<dbReference type="InterPro" id="IPR018097">
    <property type="entry name" value="EGF_Ca-bd_CS"/>
</dbReference>
<keyword evidence="10 16" id="KW-0067">ATP-binding</keyword>
<evidence type="ECO:0000256" key="8">
    <source>
        <dbReference type="ARBA" id="ARBA00022741"/>
    </source>
</evidence>
<dbReference type="InterPro" id="IPR000742">
    <property type="entry name" value="EGF"/>
</dbReference>
<dbReference type="PROSITE" id="PS01187">
    <property type="entry name" value="EGF_CA"/>
    <property type="match status" value="1"/>
</dbReference>
<evidence type="ECO:0000256" key="9">
    <source>
        <dbReference type="ARBA" id="ARBA00022777"/>
    </source>
</evidence>
<dbReference type="EMBL" id="PQIB02000016">
    <property type="protein sequence ID" value="RLM60443.1"/>
    <property type="molecule type" value="Genomic_DNA"/>
</dbReference>